<reference evidence="2" key="1">
    <citation type="submission" date="2023-01" db="EMBL/GenBank/DDBJ databases">
        <title>Complete genome sequence of Planctobacterium marinum strain Dej080120_11.</title>
        <authorList>
            <person name="Ueki S."/>
            <person name="Maruyama F."/>
        </authorList>
    </citation>
    <scope>NUCLEOTIDE SEQUENCE</scope>
    <source>
        <strain evidence="2">Dej080120_11</strain>
    </source>
</reference>
<dbReference type="InterPro" id="IPR021534">
    <property type="entry name" value="DUF3192"/>
</dbReference>
<dbReference type="KEGG" id="pmaw:MACH26_31640"/>
<accession>A0AA48HIQ7</accession>
<keyword evidence="1" id="KW-0812">Transmembrane</keyword>
<proteinExistence type="predicted"/>
<evidence type="ECO:0000256" key="1">
    <source>
        <dbReference type="SAM" id="Phobius"/>
    </source>
</evidence>
<organism evidence="2 3">
    <name type="scientific">Planctobacterium marinum</name>
    <dbReference type="NCBI Taxonomy" id="1631968"/>
    <lineage>
        <taxon>Bacteria</taxon>
        <taxon>Pseudomonadati</taxon>
        <taxon>Pseudomonadota</taxon>
        <taxon>Gammaproteobacteria</taxon>
        <taxon>Alteromonadales</taxon>
        <taxon>Alteromonadaceae</taxon>
        <taxon>Planctobacterium</taxon>
    </lineage>
</organism>
<feature type="transmembrane region" description="Helical" evidence="1">
    <location>
        <begin position="6"/>
        <end position="25"/>
    </location>
</feature>
<keyword evidence="1" id="KW-1133">Transmembrane helix</keyword>
<gene>
    <name evidence="2" type="ORF">MACH26_31640</name>
</gene>
<keyword evidence="3" id="KW-1185">Reference proteome</keyword>
<keyword evidence="1" id="KW-0472">Membrane</keyword>
<dbReference type="AlphaFoldDB" id="A0AA48HIQ7"/>
<evidence type="ECO:0000313" key="2">
    <source>
        <dbReference type="EMBL" id="BDX07643.1"/>
    </source>
</evidence>
<dbReference type="Proteomes" id="UP001333710">
    <property type="component" value="Chromosome"/>
</dbReference>
<sequence length="128" mass="14753">MKIIKGIAIALALYIAFFVGVFNYFPDKPETMGWEDRQDYNKVQIEKISEIAMEKDFYHKDILTMLGGPDISEAKMSGEDKIQVMYYRTQHKRADGITSQDECTPLLFKNDKLVALGEKAEKQFENAF</sequence>
<protein>
    <submittedName>
        <fullName evidence="2">DUF3192 domain-containing protein</fullName>
    </submittedName>
</protein>
<dbReference type="EMBL" id="AP027272">
    <property type="protein sequence ID" value="BDX07643.1"/>
    <property type="molecule type" value="Genomic_DNA"/>
</dbReference>
<evidence type="ECO:0000313" key="3">
    <source>
        <dbReference type="Proteomes" id="UP001333710"/>
    </source>
</evidence>
<name>A0AA48HIQ7_9ALTE</name>
<dbReference type="Pfam" id="PF11399">
    <property type="entry name" value="DUF3192"/>
    <property type="match status" value="1"/>
</dbReference>
<dbReference type="RefSeq" id="WP_338293704.1">
    <property type="nucleotide sequence ID" value="NZ_AP027272.1"/>
</dbReference>